<gene>
    <name evidence="2" type="ORF">NEE01_17970</name>
</gene>
<sequence>MSVLNIISSDKLARLIGIPTGPALIDVRGGDEFAAEPLLVPGSFHRPSPDIASWAPAFRGRSAVVICRDGGASSQGVAARLRHEGVAAEALDGGLAEWAGAGLPLVPETALPPRDAEGRTIWVTRARPKVDRIACPWLIRRFVDPGAVFLFVAPSEVQAVAERFDAAPFDIEGEGVRWSHRGELCTFDVMIEAFGLGGYPALARLAPIVRGADTARPDLVPEAAGLLAASLGLSRMYADDLEQLEAGMLLYDAFFRWCRDATDETHNWVSHQPAKARAAGKGRS</sequence>
<protein>
    <submittedName>
        <fullName evidence="2">Sulfurtransferase/chromate resistance protein</fullName>
    </submittedName>
</protein>
<dbReference type="SMART" id="SM00450">
    <property type="entry name" value="RHOD"/>
    <property type="match status" value="1"/>
</dbReference>
<dbReference type="AlphaFoldDB" id="A0AA41ZBM6"/>
<evidence type="ECO:0000313" key="2">
    <source>
        <dbReference type="EMBL" id="MCW6536669.1"/>
    </source>
</evidence>
<reference evidence="2" key="1">
    <citation type="submission" date="2022-06" db="EMBL/GenBank/DDBJ databases">
        <title>Sphingomonas sp. nov. isolated from rhizosphere soil of tomato.</title>
        <authorList>
            <person name="Dong H."/>
            <person name="Gao R."/>
        </authorList>
    </citation>
    <scope>NUCLEOTIDE SEQUENCE</scope>
    <source>
        <strain evidence="2">MMSM24</strain>
    </source>
</reference>
<dbReference type="Pfam" id="PF00581">
    <property type="entry name" value="Rhodanese"/>
    <property type="match status" value="1"/>
</dbReference>
<dbReference type="Proteomes" id="UP001165565">
    <property type="component" value="Unassembled WGS sequence"/>
</dbReference>
<comment type="caution">
    <text evidence="2">The sequence shown here is derived from an EMBL/GenBank/DDBJ whole genome shotgun (WGS) entry which is preliminary data.</text>
</comment>
<dbReference type="RefSeq" id="WP_265270319.1">
    <property type="nucleotide sequence ID" value="NZ_JANFAU010000004.1"/>
</dbReference>
<keyword evidence="3" id="KW-1185">Reference proteome</keyword>
<name>A0AA41ZBM6_9SPHN</name>
<evidence type="ECO:0000259" key="1">
    <source>
        <dbReference type="PROSITE" id="PS50206"/>
    </source>
</evidence>
<organism evidence="2 3">
    <name type="scientific">Sphingomonas lycopersici</name>
    <dbReference type="NCBI Taxonomy" id="2951807"/>
    <lineage>
        <taxon>Bacteria</taxon>
        <taxon>Pseudomonadati</taxon>
        <taxon>Pseudomonadota</taxon>
        <taxon>Alphaproteobacteria</taxon>
        <taxon>Sphingomonadales</taxon>
        <taxon>Sphingomonadaceae</taxon>
        <taxon>Sphingomonas</taxon>
    </lineage>
</organism>
<dbReference type="PROSITE" id="PS50206">
    <property type="entry name" value="RHODANESE_3"/>
    <property type="match status" value="1"/>
</dbReference>
<feature type="domain" description="Rhodanese" evidence="1">
    <location>
        <begin position="18"/>
        <end position="107"/>
    </location>
</feature>
<dbReference type="InterPro" id="IPR001763">
    <property type="entry name" value="Rhodanese-like_dom"/>
</dbReference>
<accession>A0AA41ZBM6</accession>
<dbReference type="SUPFAM" id="SSF52821">
    <property type="entry name" value="Rhodanese/Cell cycle control phosphatase"/>
    <property type="match status" value="1"/>
</dbReference>
<proteinExistence type="predicted"/>
<dbReference type="Gene3D" id="3.40.250.10">
    <property type="entry name" value="Rhodanese-like domain"/>
    <property type="match status" value="1"/>
</dbReference>
<dbReference type="EMBL" id="JANFAV010000015">
    <property type="protein sequence ID" value="MCW6536669.1"/>
    <property type="molecule type" value="Genomic_DNA"/>
</dbReference>
<dbReference type="Pfam" id="PF09828">
    <property type="entry name" value="ChrB_C"/>
    <property type="match status" value="1"/>
</dbReference>
<dbReference type="InterPro" id="IPR018634">
    <property type="entry name" value="ChrB_C"/>
</dbReference>
<evidence type="ECO:0000313" key="3">
    <source>
        <dbReference type="Proteomes" id="UP001165565"/>
    </source>
</evidence>
<dbReference type="InterPro" id="IPR036873">
    <property type="entry name" value="Rhodanese-like_dom_sf"/>
</dbReference>